<name>A0A4P9XXD0_9FUNG</name>
<evidence type="ECO:0000259" key="1">
    <source>
        <dbReference type="Pfam" id="PF12766"/>
    </source>
</evidence>
<dbReference type="STRING" id="78915.A0A4P9XXD0"/>
<dbReference type="AlphaFoldDB" id="A0A4P9XXD0"/>
<keyword evidence="3" id="KW-1185">Reference proteome</keyword>
<dbReference type="Proteomes" id="UP000271241">
    <property type="component" value="Unassembled WGS sequence"/>
</dbReference>
<dbReference type="InterPro" id="IPR012349">
    <property type="entry name" value="Split_barrel_FMN-bd"/>
</dbReference>
<feature type="domain" description="Pyridoxamine 5'-phosphate oxidase Alr4036 family FMN-binding" evidence="1">
    <location>
        <begin position="8"/>
        <end position="124"/>
    </location>
</feature>
<reference evidence="3" key="1">
    <citation type="journal article" date="2018" name="Nat. Microbiol.">
        <title>Leveraging single-cell genomics to expand the fungal tree of life.</title>
        <authorList>
            <person name="Ahrendt S.R."/>
            <person name="Quandt C.A."/>
            <person name="Ciobanu D."/>
            <person name="Clum A."/>
            <person name="Salamov A."/>
            <person name="Andreopoulos B."/>
            <person name="Cheng J.F."/>
            <person name="Woyke T."/>
            <person name="Pelin A."/>
            <person name="Henrissat B."/>
            <person name="Reynolds N.K."/>
            <person name="Benny G.L."/>
            <person name="Smith M.E."/>
            <person name="James T.Y."/>
            <person name="Grigoriev I.V."/>
        </authorList>
    </citation>
    <scope>NUCLEOTIDE SEQUENCE [LARGE SCALE GENOMIC DNA]</scope>
    <source>
        <strain evidence="3">RSA 1356</strain>
    </source>
</reference>
<proteinExistence type="predicted"/>
<dbReference type="GO" id="GO:0010181">
    <property type="term" value="F:FMN binding"/>
    <property type="evidence" value="ECO:0007669"/>
    <property type="project" value="InterPro"/>
</dbReference>
<dbReference type="PANTHER" id="PTHR28243">
    <property type="entry name" value="AGL049CP"/>
    <property type="match status" value="1"/>
</dbReference>
<evidence type="ECO:0000313" key="3">
    <source>
        <dbReference type="Proteomes" id="UP000271241"/>
    </source>
</evidence>
<dbReference type="Pfam" id="PF12766">
    <property type="entry name" value="Pyridox_oxase_2"/>
    <property type="match status" value="1"/>
</dbReference>
<evidence type="ECO:0000313" key="2">
    <source>
        <dbReference type="EMBL" id="RKP10967.1"/>
    </source>
</evidence>
<sequence length="287" mass="31567">MESSMLAPPWKQPLLRSLARCLQQSGASAGFMQLATVNADSGLPECRTVGFRGFLLDTADTRRCVQSSLNASETAAASAISASSTGVMRFTSDARTNKVRTMLQRPVGELCWYHAATVEQYRLSVYMFPIFAPGDPRQPDLTVLHSLSPELAASSGHATVTEQLYEERERMWHEATSDSIRASLAWPPPGQTIDPALAADSDWMLERFAPRLLTGDEAAERTAYQNFVLVLAMPWRVDRVELAVTPFRRTEWRVGQHGLGNGPGADPESAMREAGCVDAWTMVHVNP</sequence>
<accession>A0A4P9XXD0</accession>
<organism evidence="2 3">
    <name type="scientific">Thamnocephalis sphaerospora</name>
    <dbReference type="NCBI Taxonomy" id="78915"/>
    <lineage>
        <taxon>Eukaryota</taxon>
        <taxon>Fungi</taxon>
        <taxon>Fungi incertae sedis</taxon>
        <taxon>Zoopagomycota</taxon>
        <taxon>Zoopagomycotina</taxon>
        <taxon>Zoopagomycetes</taxon>
        <taxon>Zoopagales</taxon>
        <taxon>Sigmoideomycetaceae</taxon>
        <taxon>Thamnocephalis</taxon>
    </lineage>
</organism>
<dbReference type="PANTHER" id="PTHR28243:SF1">
    <property type="entry name" value="PYRIDOXAMINE 5'-PHOSPHATE OXIDASE ALR4036 FAMILY FMN-BINDING DOMAIN-CONTAINING PROTEIN"/>
    <property type="match status" value="1"/>
</dbReference>
<gene>
    <name evidence="2" type="ORF">THASP1DRAFT_27276</name>
</gene>
<dbReference type="Gene3D" id="2.30.110.10">
    <property type="entry name" value="Electron Transport, Fmn-binding Protein, Chain A"/>
    <property type="match status" value="1"/>
</dbReference>
<dbReference type="SUPFAM" id="SSF50475">
    <property type="entry name" value="FMN-binding split barrel"/>
    <property type="match status" value="1"/>
</dbReference>
<protein>
    <submittedName>
        <fullName evidence="2">Pyridoxamine 5'-phosphate oxidase-domain-containing protein</fullName>
    </submittedName>
</protein>
<dbReference type="EMBL" id="KZ992431">
    <property type="protein sequence ID" value="RKP10967.1"/>
    <property type="molecule type" value="Genomic_DNA"/>
</dbReference>
<dbReference type="OrthoDB" id="434253at2759"/>
<dbReference type="InterPro" id="IPR024624">
    <property type="entry name" value="Pyridox_Oxase_Alr4036_FMN-bd"/>
</dbReference>